<evidence type="ECO:0000256" key="2">
    <source>
        <dbReference type="ARBA" id="ARBA00005062"/>
    </source>
</evidence>
<feature type="domain" description="Aspartate/homoserine dehydrogenase NAD-binding" evidence="18">
    <location>
        <begin position="22"/>
        <end position="159"/>
    </location>
</feature>
<dbReference type="InterPro" id="IPR019811">
    <property type="entry name" value="HDH_CS"/>
</dbReference>
<dbReference type="InterPro" id="IPR001342">
    <property type="entry name" value="HDH_cat"/>
</dbReference>
<comment type="catalytic activity">
    <reaction evidence="11">
        <text>L-homoserine + NADP(+) = L-aspartate 4-semialdehyde + NADPH + H(+)</text>
        <dbReference type="Rhea" id="RHEA:15761"/>
        <dbReference type="ChEBI" id="CHEBI:15378"/>
        <dbReference type="ChEBI" id="CHEBI:57476"/>
        <dbReference type="ChEBI" id="CHEBI:57783"/>
        <dbReference type="ChEBI" id="CHEBI:58349"/>
        <dbReference type="ChEBI" id="CHEBI:537519"/>
        <dbReference type="EC" id="1.1.1.3"/>
    </reaction>
    <physiologicalReaction direction="right-to-left" evidence="11">
        <dbReference type="Rhea" id="RHEA:15763"/>
    </physiologicalReaction>
</comment>
<evidence type="ECO:0000256" key="7">
    <source>
        <dbReference type="ARBA" id="ARBA00022697"/>
    </source>
</evidence>
<dbReference type="NCBIfam" id="NF005290">
    <property type="entry name" value="PRK06813.1"/>
    <property type="match status" value="1"/>
</dbReference>
<evidence type="ECO:0000256" key="5">
    <source>
        <dbReference type="ARBA" id="ARBA00013376"/>
    </source>
</evidence>
<evidence type="ECO:0000256" key="4">
    <source>
        <dbReference type="ARBA" id="ARBA00013213"/>
    </source>
</evidence>
<keyword evidence="10 12" id="KW-0486">Methionine biosynthesis</keyword>
<comment type="pathway">
    <text evidence="2 15">Amino-acid biosynthesis; L-methionine biosynthesis via de novo pathway; L-homoserine from L-aspartate: step 3/3.</text>
</comment>
<name>A0A2B5NN42_9BACI</name>
<organism evidence="19 20">
    <name type="scientific">Bacillus wiedmannii</name>
    <dbReference type="NCBI Taxonomy" id="1890302"/>
    <lineage>
        <taxon>Bacteria</taxon>
        <taxon>Bacillati</taxon>
        <taxon>Bacillota</taxon>
        <taxon>Bacilli</taxon>
        <taxon>Bacillales</taxon>
        <taxon>Bacillaceae</taxon>
        <taxon>Bacillus</taxon>
        <taxon>Bacillus cereus group</taxon>
    </lineage>
</organism>
<feature type="binding site" evidence="14">
    <location>
        <position position="221"/>
    </location>
    <ligand>
        <name>L-homoserine</name>
        <dbReference type="ChEBI" id="CHEBI:57476"/>
    </ligand>
</feature>
<dbReference type="FunFam" id="3.30.360.10:FF:000005">
    <property type="entry name" value="Homoserine dehydrogenase"/>
    <property type="match status" value="1"/>
</dbReference>
<dbReference type="GO" id="GO:0009088">
    <property type="term" value="P:threonine biosynthetic process"/>
    <property type="evidence" value="ECO:0007669"/>
    <property type="project" value="UniProtKB-UniPathway"/>
</dbReference>
<evidence type="ECO:0000256" key="3">
    <source>
        <dbReference type="ARBA" id="ARBA00006753"/>
    </source>
</evidence>
<evidence type="ECO:0000259" key="17">
    <source>
        <dbReference type="Pfam" id="PF00742"/>
    </source>
</evidence>
<feature type="domain" description="Homoserine dehydrogenase catalytic" evidence="17">
    <location>
        <begin position="168"/>
        <end position="347"/>
    </location>
</feature>
<dbReference type="SUPFAM" id="SSF55347">
    <property type="entry name" value="Glyceraldehyde-3-phosphate dehydrogenase-like, C-terminal domain"/>
    <property type="match status" value="1"/>
</dbReference>
<dbReference type="GO" id="GO:0050661">
    <property type="term" value="F:NADP binding"/>
    <property type="evidence" value="ECO:0007669"/>
    <property type="project" value="InterPro"/>
</dbReference>
<dbReference type="PIRSF" id="PIRSF036497">
    <property type="entry name" value="HDH_short"/>
    <property type="match status" value="1"/>
</dbReference>
<evidence type="ECO:0000256" key="9">
    <source>
        <dbReference type="ARBA" id="ARBA00023053"/>
    </source>
</evidence>
<dbReference type="PANTHER" id="PTHR43331">
    <property type="entry name" value="HOMOSERINE DEHYDROGENASE"/>
    <property type="match status" value="1"/>
</dbReference>
<dbReference type="UniPathway" id="UPA00051">
    <property type="reaction ID" value="UER00465"/>
</dbReference>
<protein>
    <recommendedName>
        <fullName evidence="5 12">Homoserine dehydrogenase</fullName>
        <shortName evidence="12">HDH</shortName>
        <ecNumber evidence="4 12">1.1.1.3</ecNumber>
    </recommendedName>
</protein>
<evidence type="ECO:0000256" key="14">
    <source>
        <dbReference type="PIRSR" id="PIRSR036497-2"/>
    </source>
</evidence>
<feature type="binding site" evidence="14">
    <location>
        <begin position="22"/>
        <end position="27"/>
    </location>
    <ligand>
        <name>NADP(+)</name>
        <dbReference type="ChEBI" id="CHEBI:58349"/>
    </ligand>
</feature>
<dbReference type="PANTHER" id="PTHR43331:SF1">
    <property type="entry name" value="HOMOSERINE DEHYDROGENASE"/>
    <property type="match status" value="1"/>
</dbReference>
<evidence type="ECO:0000256" key="1">
    <source>
        <dbReference type="ARBA" id="ARBA00005056"/>
    </source>
</evidence>
<evidence type="ECO:0000256" key="10">
    <source>
        <dbReference type="ARBA" id="ARBA00023167"/>
    </source>
</evidence>
<dbReference type="UniPathway" id="UPA00050">
    <property type="reaction ID" value="UER00063"/>
</dbReference>
<gene>
    <name evidence="19" type="ORF">COO17_28600</name>
</gene>
<evidence type="ECO:0000256" key="15">
    <source>
        <dbReference type="RuleBase" id="RU000579"/>
    </source>
</evidence>
<comment type="similarity">
    <text evidence="3 12 16">Belongs to the homoserine dehydrogenase family.</text>
</comment>
<dbReference type="Pfam" id="PF00742">
    <property type="entry name" value="Homoserine_dh"/>
    <property type="match status" value="1"/>
</dbReference>
<dbReference type="Proteomes" id="UP000220111">
    <property type="component" value="Unassembled WGS sequence"/>
</dbReference>
<evidence type="ECO:0000256" key="12">
    <source>
        <dbReference type="PIRNR" id="PIRNR036497"/>
    </source>
</evidence>
<dbReference type="EC" id="1.1.1.3" evidence="4 12"/>
<dbReference type="Gene3D" id="3.40.50.720">
    <property type="entry name" value="NAD(P)-binding Rossmann-like Domain"/>
    <property type="match status" value="1"/>
</dbReference>
<dbReference type="InterPro" id="IPR022697">
    <property type="entry name" value="HDH_short"/>
</dbReference>
<comment type="caution">
    <text evidence="19">The sequence shown here is derived from an EMBL/GenBank/DDBJ whole genome shotgun (WGS) entry which is preliminary data.</text>
</comment>
<evidence type="ECO:0000259" key="18">
    <source>
        <dbReference type="Pfam" id="PF03447"/>
    </source>
</evidence>
<evidence type="ECO:0000313" key="19">
    <source>
        <dbReference type="EMBL" id="PDY33944.1"/>
    </source>
</evidence>
<dbReference type="PROSITE" id="PS01042">
    <property type="entry name" value="HOMOSER_DHGENASE"/>
    <property type="match status" value="1"/>
</dbReference>
<dbReference type="InterPro" id="IPR036291">
    <property type="entry name" value="NAD(P)-bd_dom_sf"/>
</dbReference>
<evidence type="ECO:0000256" key="13">
    <source>
        <dbReference type="PIRSR" id="PIRSR036497-1"/>
    </source>
</evidence>
<feature type="binding site" evidence="14">
    <location>
        <position position="136"/>
    </location>
    <ligand>
        <name>NADPH</name>
        <dbReference type="ChEBI" id="CHEBI:57783"/>
    </ligand>
</feature>
<dbReference type="Gene3D" id="3.30.360.10">
    <property type="entry name" value="Dihydrodipicolinate Reductase, domain 2"/>
    <property type="match status" value="1"/>
</dbReference>
<comment type="pathway">
    <text evidence="1 15">Amino-acid biosynthesis; L-threonine biosynthesis; L-threonine from L-aspartate: step 3/5.</text>
</comment>
<proteinExistence type="inferred from homology"/>
<dbReference type="AlphaFoldDB" id="A0A2B5NN42"/>
<dbReference type="GO" id="GO:0004412">
    <property type="term" value="F:homoserine dehydrogenase activity"/>
    <property type="evidence" value="ECO:0007669"/>
    <property type="project" value="UniProtKB-EC"/>
</dbReference>
<keyword evidence="6 12" id="KW-0028">Amino-acid biosynthesis</keyword>
<evidence type="ECO:0000313" key="20">
    <source>
        <dbReference type="Proteomes" id="UP000220111"/>
    </source>
</evidence>
<dbReference type="GO" id="GO:0009086">
    <property type="term" value="P:methionine biosynthetic process"/>
    <property type="evidence" value="ECO:0007669"/>
    <property type="project" value="UniProtKB-KW"/>
</dbReference>
<keyword evidence="12 14" id="KW-0521">NADP</keyword>
<sequence length="360" mass="39447">MKEGYGRKIWGYIMKIQVVLSGYGTVGREFVKLLNEKYSYIYETYGIGLVVSGVLGRNIAIHNEDGLSIQHLLMYGGGSAAIEEYIEHHPEERATTSISGTVLVESTVTNLKDGNPGKQYIKQAIEKQMDIVAISKGALVTNWRELNEAAKIANVRIRYSGATAAALPTLDIGQFSLAGCHIEKIEGILNGTTNYILTKMNEEDITFEEALKEAQSKGIAETNPILDVSGSDSACKLLLLTNSLMGTENTLTDIHIKGIEHVTKQQIRNAKEQNKYIKLIASAYKDKDGKVVLHVEPYEIDKDHPLAKVNGTEKGITFFTDTMGQVTTIGGASNPRGTAAAALKDVINLYRKDLPLSNRQ</sequence>
<dbReference type="EMBL" id="NVPQ01000161">
    <property type="protein sequence ID" value="PDY33944.1"/>
    <property type="molecule type" value="Genomic_DNA"/>
</dbReference>
<accession>A0A2B5NN42</accession>
<keyword evidence="9" id="KW-0915">Sodium</keyword>
<evidence type="ECO:0000256" key="6">
    <source>
        <dbReference type="ARBA" id="ARBA00022605"/>
    </source>
</evidence>
<evidence type="ECO:0000256" key="16">
    <source>
        <dbReference type="RuleBase" id="RU004171"/>
    </source>
</evidence>
<feature type="active site" description="Proton donor" evidence="13">
    <location>
        <position position="236"/>
    </location>
</feature>
<dbReference type="InterPro" id="IPR005106">
    <property type="entry name" value="Asp/hSer_DH_NAD-bd"/>
</dbReference>
<dbReference type="SUPFAM" id="SSF51735">
    <property type="entry name" value="NAD(P)-binding Rossmann-fold domains"/>
    <property type="match status" value="1"/>
</dbReference>
<keyword evidence="8 12" id="KW-0560">Oxidoreductase</keyword>
<dbReference type="Pfam" id="PF03447">
    <property type="entry name" value="NAD_binding_3"/>
    <property type="match status" value="1"/>
</dbReference>
<evidence type="ECO:0000256" key="11">
    <source>
        <dbReference type="ARBA" id="ARBA00048841"/>
    </source>
</evidence>
<keyword evidence="7 12" id="KW-0791">Threonine biosynthesis</keyword>
<reference evidence="19 20" key="1">
    <citation type="submission" date="2017-09" db="EMBL/GenBank/DDBJ databases">
        <title>Large-scale bioinformatics analysis of Bacillus genomes uncovers conserved roles of natural products in bacterial physiology.</title>
        <authorList>
            <consortium name="Agbiome Team Llc"/>
            <person name="Bleich R.M."/>
            <person name="Grubbs K.J."/>
            <person name="Santa Maria K.C."/>
            <person name="Allen S.E."/>
            <person name="Farag S."/>
            <person name="Shank E.A."/>
            <person name="Bowers A."/>
        </authorList>
    </citation>
    <scope>NUCLEOTIDE SEQUENCE [LARGE SCALE GENOMIC DNA]</scope>
    <source>
        <strain evidence="19 20">AFS098222</strain>
    </source>
</reference>
<evidence type="ECO:0000256" key="8">
    <source>
        <dbReference type="ARBA" id="ARBA00023002"/>
    </source>
</evidence>